<reference evidence="2" key="1">
    <citation type="submission" date="2022-10" db="EMBL/GenBank/DDBJ databases">
        <title>The WGS of Solirubrobacter ginsenosidimutans DSM 21036.</title>
        <authorList>
            <person name="Jiang Z."/>
        </authorList>
    </citation>
    <scope>NUCLEOTIDE SEQUENCE</scope>
    <source>
        <strain evidence="2">DSM 21036</strain>
    </source>
</reference>
<protein>
    <submittedName>
        <fullName evidence="2">Saccharopine dehydrogenase NADP-binding domain-containing protein</fullName>
    </submittedName>
</protein>
<organism evidence="2 3">
    <name type="scientific">Solirubrobacter ginsenosidimutans</name>
    <dbReference type="NCBI Taxonomy" id="490573"/>
    <lineage>
        <taxon>Bacteria</taxon>
        <taxon>Bacillati</taxon>
        <taxon>Actinomycetota</taxon>
        <taxon>Thermoleophilia</taxon>
        <taxon>Solirubrobacterales</taxon>
        <taxon>Solirubrobacteraceae</taxon>
        <taxon>Solirubrobacter</taxon>
    </lineage>
</organism>
<dbReference type="InterPro" id="IPR036291">
    <property type="entry name" value="NAD(P)-bd_dom_sf"/>
</dbReference>
<dbReference type="InterPro" id="IPR005097">
    <property type="entry name" value="Sacchrp_dh_NADP-bd"/>
</dbReference>
<dbReference type="SUPFAM" id="SSF51735">
    <property type="entry name" value="NAD(P)-binding Rossmann-fold domains"/>
    <property type="match status" value="1"/>
</dbReference>
<dbReference type="Gene3D" id="3.40.50.720">
    <property type="entry name" value="NAD(P)-binding Rossmann-like Domain"/>
    <property type="match status" value="1"/>
</dbReference>
<dbReference type="Proteomes" id="UP001149140">
    <property type="component" value="Unassembled WGS sequence"/>
</dbReference>
<dbReference type="RefSeq" id="WP_270041051.1">
    <property type="nucleotide sequence ID" value="NZ_JAPDOD010000014.1"/>
</dbReference>
<dbReference type="PANTHER" id="PTHR12286">
    <property type="entry name" value="SACCHAROPINE DEHYDROGENASE-LIKE OXIDOREDUCTASE"/>
    <property type="match status" value="1"/>
</dbReference>
<dbReference type="Pfam" id="PF03435">
    <property type="entry name" value="Sacchrp_dh_NADP"/>
    <property type="match status" value="1"/>
</dbReference>
<name>A0A9X3S5N0_9ACTN</name>
<comment type="caution">
    <text evidence="2">The sequence shown here is derived from an EMBL/GenBank/DDBJ whole genome shotgun (WGS) entry which is preliminary data.</text>
</comment>
<dbReference type="PANTHER" id="PTHR12286:SF5">
    <property type="entry name" value="SACCHAROPINE DEHYDROGENASE-LIKE OXIDOREDUCTASE"/>
    <property type="match status" value="1"/>
</dbReference>
<gene>
    <name evidence="2" type="ORF">OM076_16285</name>
</gene>
<dbReference type="InterPro" id="IPR051276">
    <property type="entry name" value="Saccharopine_DH-like_oxidrdct"/>
</dbReference>
<sequence length="380" mass="40474">MNDIVVFGATGFVGRLVAEYLALHAPPHVTVALAGRSERKLELLRAQLGRNWPLIVADSADDAQLHAMAAQARVVASTVGPYRTDGLKLVDACIAEGTHYIDLTGEILFTHASLTRHEQAKRNAVRIVHSCGFDSIPSDLGVFLLHEALGDLDDTTLVVAALKGGPSGGTLASMKGQIDEATADRAARKIVFDPYSLGGTGPPTRDVAKVTRHKQLGWIGPFVMATYNTRIVRRSHSILGYGPAFTYREVSRYKDPLTALGFTAGLGALATGLAFGPTRKLLDKVLPDPGEGPTEHARRTGFFKMEIHANGRKATVAAKGDPGYAATALMMGESALTLALDHERLPPHTGVLTPATALGTPLVERLRNAGMTLEIDVNNP</sequence>
<keyword evidence="3" id="KW-1185">Reference proteome</keyword>
<dbReference type="GO" id="GO:0005886">
    <property type="term" value="C:plasma membrane"/>
    <property type="evidence" value="ECO:0007669"/>
    <property type="project" value="TreeGrafter"/>
</dbReference>
<dbReference type="GO" id="GO:0009247">
    <property type="term" value="P:glycolipid biosynthetic process"/>
    <property type="evidence" value="ECO:0007669"/>
    <property type="project" value="TreeGrafter"/>
</dbReference>
<evidence type="ECO:0000259" key="1">
    <source>
        <dbReference type="Pfam" id="PF03435"/>
    </source>
</evidence>
<evidence type="ECO:0000313" key="3">
    <source>
        <dbReference type="Proteomes" id="UP001149140"/>
    </source>
</evidence>
<dbReference type="AlphaFoldDB" id="A0A9X3S5N0"/>
<feature type="domain" description="Saccharopine dehydrogenase NADP binding" evidence="1">
    <location>
        <begin position="4"/>
        <end position="125"/>
    </location>
</feature>
<evidence type="ECO:0000313" key="2">
    <source>
        <dbReference type="EMBL" id="MDA0161833.1"/>
    </source>
</evidence>
<dbReference type="EMBL" id="JAPDOD010000014">
    <property type="protein sequence ID" value="MDA0161833.1"/>
    <property type="molecule type" value="Genomic_DNA"/>
</dbReference>
<accession>A0A9X3S5N0</accession>
<proteinExistence type="predicted"/>